<dbReference type="Pfam" id="PF00378">
    <property type="entry name" value="ECH_1"/>
    <property type="match status" value="1"/>
</dbReference>
<evidence type="ECO:0000313" key="18">
    <source>
        <dbReference type="Proteomes" id="UP000503287"/>
    </source>
</evidence>
<evidence type="ECO:0000256" key="12">
    <source>
        <dbReference type="ARBA" id="ARBA00023268"/>
    </source>
</evidence>
<comment type="similarity">
    <text evidence="3">In the N-terminal section; belongs to the enoyl-CoA hydratase/isomerase family.</text>
</comment>
<dbReference type="NCBIfam" id="TIGR02437">
    <property type="entry name" value="FadB"/>
    <property type="match status" value="1"/>
</dbReference>
<keyword evidence="7" id="KW-0560">Oxidoreductase</keyword>
<dbReference type="InterPro" id="IPR018376">
    <property type="entry name" value="Enoyl-CoA_hyd/isom_CS"/>
</dbReference>
<protein>
    <recommendedName>
        <fullName evidence="4">enoyl-CoA hydratase</fullName>
        <ecNumber evidence="4">4.2.1.17</ecNumber>
    </recommendedName>
</protein>
<dbReference type="InterPro" id="IPR012799">
    <property type="entry name" value="FadB"/>
</dbReference>
<dbReference type="Gene3D" id="3.40.50.720">
    <property type="entry name" value="NAD(P)-binding Rossmann-like Domain"/>
    <property type="match status" value="1"/>
</dbReference>
<feature type="domain" description="3-hydroxyacyl-CoA dehydrogenase NAD binding" evidence="16">
    <location>
        <begin position="314"/>
        <end position="492"/>
    </location>
</feature>
<keyword evidence="11" id="KW-0456">Lyase</keyword>
<dbReference type="GO" id="GO:0008692">
    <property type="term" value="F:3-hydroxybutyryl-CoA epimerase activity"/>
    <property type="evidence" value="ECO:0007669"/>
    <property type="project" value="InterPro"/>
</dbReference>
<evidence type="ECO:0000256" key="5">
    <source>
        <dbReference type="ARBA" id="ARBA00022832"/>
    </source>
</evidence>
<proteinExistence type="inferred from homology"/>
<dbReference type="EC" id="4.2.1.17" evidence="4"/>
<feature type="domain" description="3-hydroxyacyl-CoA dehydrogenase C-terminal" evidence="15">
    <location>
        <begin position="494"/>
        <end position="590"/>
    </location>
</feature>
<evidence type="ECO:0000256" key="10">
    <source>
        <dbReference type="ARBA" id="ARBA00023235"/>
    </source>
</evidence>
<dbReference type="Pfam" id="PF02737">
    <property type="entry name" value="3HCDH_N"/>
    <property type="match status" value="1"/>
</dbReference>
<dbReference type="Proteomes" id="UP000503287">
    <property type="component" value="Chromosome"/>
</dbReference>
<dbReference type="GO" id="GO:0070403">
    <property type="term" value="F:NAD+ binding"/>
    <property type="evidence" value="ECO:0007669"/>
    <property type="project" value="InterPro"/>
</dbReference>
<dbReference type="GO" id="GO:0004300">
    <property type="term" value="F:enoyl-CoA hydratase activity"/>
    <property type="evidence" value="ECO:0007669"/>
    <property type="project" value="UniProtKB-EC"/>
</dbReference>
<gene>
    <name evidence="17" type="primary">fadB</name>
    <name evidence="17" type="ORF">GTH24_02025</name>
</gene>
<accession>A0A6G6SDG0</accession>
<keyword evidence="10" id="KW-0413">Isomerase</keyword>
<dbReference type="SUPFAM" id="SSF48179">
    <property type="entry name" value="6-phosphogluconate dehydrogenase C-terminal domain-like"/>
    <property type="match status" value="2"/>
</dbReference>
<evidence type="ECO:0000256" key="13">
    <source>
        <dbReference type="ARBA" id="ARBA00049556"/>
    </source>
</evidence>
<evidence type="ECO:0000256" key="6">
    <source>
        <dbReference type="ARBA" id="ARBA00022963"/>
    </source>
</evidence>
<dbReference type="CDD" id="cd06558">
    <property type="entry name" value="crotonase-like"/>
    <property type="match status" value="1"/>
</dbReference>
<name>A0A6G6SDG0_PROVU</name>
<dbReference type="PROSITE" id="PS00067">
    <property type="entry name" value="3HCDH"/>
    <property type="match status" value="1"/>
</dbReference>
<comment type="pathway">
    <text evidence="1">Lipid metabolism; fatty acid beta-oxidation.</text>
</comment>
<dbReference type="InterPro" id="IPR001753">
    <property type="entry name" value="Enoyl-CoA_hydra/iso"/>
</dbReference>
<dbReference type="GO" id="GO:0006635">
    <property type="term" value="P:fatty acid beta-oxidation"/>
    <property type="evidence" value="ECO:0007669"/>
    <property type="project" value="UniProtKB-UniPathway"/>
</dbReference>
<dbReference type="RefSeq" id="WP_164525888.1">
    <property type="nucleotide sequence ID" value="NZ_CP047344.1"/>
</dbReference>
<evidence type="ECO:0000259" key="16">
    <source>
        <dbReference type="Pfam" id="PF02737"/>
    </source>
</evidence>
<evidence type="ECO:0000256" key="8">
    <source>
        <dbReference type="ARBA" id="ARBA00023027"/>
    </source>
</evidence>
<dbReference type="UniPathway" id="UPA00659"/>
<dbReference type="InterPro" id="IPR036291">
    <property type="entry name" value="NAD(P)-bd_dom_sf"/>
</dbReference>
<evidence type="ECO:0000256" key="4">
    <source>
        <dbReference type="ARBA" id="ARBA00012076"/>
    </source>
</evidence>
<keyword evidence="18" id="KW-1185">Reference proteome</keyword>
<evidence type="ECO:0000256" key="9">
    <source>
        <dbReference type="ARBA" id="ARBA00023098"/>
    </source>
</evidence>
<reference evidence="17 18" key="1">
    <citation type="submission" date="2020-01" db="EMBL/GenBank/DDBJ databases">
        <title>The genomic epidemiology of tigecycline resistance gene tet(X) variants in a swine farm in China.</title>
        <authorList>
            <person name="Peng K."/>
            <person name="Li R."/>
        </authorList>
    </citation>
    <scope>NUCLEOTIDE SEQUENCE [LARGE SCALE GENOMIC DNA]</scope>
    <source>
        <strain evidence="17 18">ZN3</strain>
    </source>
</reference>
<keyword evidence="8" id="KW-0520">NAD</keyword>
<dbReference type="InterPro" id="IPR008927">
    <property type="entry name" value="6-PGluconate_DH-like_C_sf"/>
</dbReference>
<organism evidence="17 18">
    <name type="scientific">Proteus vulgaris</name>
    <dbReference type="NCBI Taxonomy" id="585"/>
    <lineage>
        <taxon>Bacteria</taxon>
        <taxon>Pseudomonadati</taxon>
        <taxon>Pseudomonadota</taxon>
        <taxon>Gammaproteobacteria</taxon>
        <taxon>Enterobacterales</taxon>
        <taxon>Morganellaceae</taxon>
        <taxon>Proteus</taxon>
    </lineage>
</organism>
<evidence type="ECO:0000256" key="11">
    <source>
        <dbReference type="ARBA" id="ARBA00023239"/>
    </source>
</evidence>
<dbReference type="GO" id="GO:0016509">
    <property type="term" value="F:long-chain (3S)-3-hydroxyacyl-CoA dehydrogenase (NAD+) activity"/>
    <property type="evidence" value="ECO:0007669"/>
    <property type="project" value="TreeGrafter"/>
</dbReference>
<dbReference type="Gene3D" id="1.10.1040.50">
    <property type="match status" value="1"/>
</dbReference>
<comment type="catalytic activity">
    <reaction evidence="13">
        <text>a (3S)-3-hydroxyacyl-CoA + NAD(+) = a 3-oxoacyl-CoA + NADH + H(+)</text>
        <dbReference type="Rhea" id="RHEA:22432"/>
        <dbReference type="ChEBI" id="CHEBI:15378"/>
        <dbReference type="ChEBI" id="CHEBI:57318"/>
        <dbReference type="ChEBI" id="CHEBI:57540"/>
        <dbReference type="ChEBI" id="CHEBI:57945"/>
        <dbReference type="ChEBI" id="CHEBI:90726"/>
        <dbReference type="EC" id="1.1.1.35"/>
    </reaction>
</comment>
<dbReference type="SUPFAM" id="SSF51735">
    <property type="entry name" value="NAD(P)-binding Rossmann-fold domains"/>
    <property type="match status" value="1"/>
</dbReference>
<dbReference type="GO" id="GO:0036125">
    <property type="term" value="C:fatty acid beta-oxidation multienzyme complex"/>
    <property type="evidence" value="ECO:0007669"/>
    <property type="project" value="InterPro"/>
</dbReference>
<evidence type="ECO:0000256" key="3">
    <source>
        <dbReference type="ARBA" id="ARBA00008750"/>
    </source>
</evidence>
<evidence type="ECO:0000256" key="7">
    <source>
        <dbReference type="ARBA" id="ARBA00023002"/>
    </source>
</evidence>
<dbReference type="AlphaFoldDB" id="A0A6G6SDG0"/>
<dbReference type="InterPro" id="IPR006108">
    <property type="entry name" value="3HC_DH_C"/>
</dbReference>
<feature type="domain" description="3-hydroxyacyl-CoA dehydrogenase C-terminal" evidence="15">
    <location>
        <begin position="625"/>
        <end position="681"/>
    </location>
</feature>
<evidence type="ECO:0000256" key="2">
    <source>
        <dbReference type="ARBA" id="ARBA00007005"/>
    </source>
</evidence>
<dbReference type="InterPro" id="IPR006180">
    <property type="entry name" value="3-OHacyl-CoA_DH_CS"/>
</dbReference>
<dbReference type="Gene3D" id="3.90.226.10">
    <property type="entry name" value="2-enoyl-CoA Hydratase, Chain A, domain 1"/>
    <property type="match status" value="1"/>
</dbReference>
<comment type="similarity">
    <text evidence="2">In the central section; belongs to the 3-hydroxyacyl-CoA dehydrogenase family.</text>
</comment>
<evidence type="ECO:0000256" key="14">
    <source>
        <dbReference type="RuleBase" id="RU003707"/>
    </source>
</evidence>
<comment type="similarity">
    <text evidence="14">Belongs to the enoyl-CoA hydratase/isomerase family.</text>
</comment>
<dbReference type="InterPro" id="IPR006176">
    <property type="entry name" value="3-OHacyl-CoA_DH_NAD-bd"/>
</dbReference>
<keyword evidence="5" id="KW-0276">Fatty acid metabolism</keyword>
<dbReference type="EMBL" id="CP047344">
    <property type="protein sequence ID" value="QIF92738.1"/>
    <property type="molecule type" value="Genomic_DNA"/>
</dbReference>
<dbReference type="FunFam" id="3.40.50.720:FF:000009">
    <property type="entry name" value="Fatty oxidation complex, alpha subunit"/>
    <property type="match status" value="1"/>
</dbReference>
<dbReference type="InterPro" id="IPR029045">
    <property type="entry name" value="ClpP/crotonase-like_dom_sf"/>
</dbReference>
<keyword evidence="6" id="KW-0442">Lipid degradation</keyword>
<keyword evidence="12" id="KW-0511">Multifunctional enzyme</keyword>
<dbReference type="InterPro" id="IPR050136">
    <property type="entry name" value="FA_oxidation_alpha_subunit"/>
</dbReference>
<dbReference type="PANTHER" id="PTHR43612:SF3">
    <property type="entry name" value="TRIFUNCTIONAL ENZYME SUBUNIT ALPHA, MITOCHONDRIAL"/>
    <property type="match status" value="1"/>
</dbReference>
<sequence length="726" mass="79633">MLYQSENIQVDWVKQGIVELVFNAKGSINKLDTKTVAMLSEALTVLEATQDLKGVILRSEKPAFIVGADITEFLSLFDAPEEELTQWLHFSNQIFSRLEDLPVPTISAINGYALGGGCECVLATDFRIASPDLRIGLPETKLGIMPGFGGSVRLPRLIGVDNALEIITAGKDIDAQTALQNGLIQAIVPLENLKESAISLIEQSIDGKIDWKAARYPKTAPLRLTELEHKMSFSVAKGMVMKVAGSHYPAPITAVKTIEKAAFLNRDEALALETESFVKLTRTDVAKALVGIFLNDQYVKNITKKRHAELPKQAAVLGAGIMGGGISYQSALKGIPVIMKDINQKSLELGMNEALSLLQKRQEKGRMTAVDMAKTLASIQPTLNYTSVSDADIVVEAVVENPKVKATVLAETEALLADNAILASNTSTIPISLLAKSLKRPENFCGMHFFNPVHRMPLVEIIKGEKTSEETINRIVSYASKMGKTPIIVNDCPGFFVNRVLFPYFAGFSLLLRDGADFIAVDKVMEKVFGWPMGPAYLLDVVGIDTANHAQAVMAQGFPDRMGTIERDTIALLYEQQRYGQKNNHGFYNYTVDKRGKKQKSVDGQIQTLIQQNAGKAQEFSQDVIIARMMIPMINEVIRCLDEGIIASPAEADIALVYGLGFPPFRGGVFRYLDTIGTAKFVADAQQYASLGALYQIPESLKQKAQHNETYYPKPTKVDVNIRELA</sequence>
<keyword evidence="9" id="KW-0443">Lipid metabolism</keyword>
<evidence type="ECO:0000256" key="1">
    <source>
        <dbReference type="ARBA" id="ARBA00005005"/>
    </source>
</evidence>
<dbReference type="PANTHER" id="PTHR43612">
    <property type="entry name" value="TRIFUNCTIONAL ENZYME SUBUNIT ALPHA"/>
    <property type="match status" value="1"/>
</dbReference>
<dbReference type="NCBIfam" id="NF008727">
    <property type="entry name" value="PRK11730.1"/>
    <property type="match status" value="1"/>
</dbReference>
<dbReference type="Pfam" id="PF00725">
    <property type="entry name" value="3HCDH"/>
    <property type="match status" value="2"/>
</dbReference>
<dbReference type="GO" id="GO:0004165">
    <property type="term" value="F:delta(3)-delta(2)-enoyl-CoA isomerase activity"/>
    <property type="evidence" value="ECO:0007669"/>
    <property type="project" value="InterPro"/>
</dbReference>
<dbReference type="PROSITE" id="PS00166">
    <property type="entry name" value="ENOYL_COA_HYDRATASE"/>
    <property type="match status" value="1"/>
</dbReference>
<dbReference type="SUPFAM" id="SSF52096">
    <property type="entry name" value="ClpP/crotonase"/>
    <property type="match status" value="1"/>
</dbReference>
<evidence type="ECO:0000313" key="17">
    <source>
        <dbReference type="EMBL" id="QIF92738.1"/>
    </source>
</evidence>
<evidence type="ECO:0000259" key="15">
    <source>
        <dbReference type="Pfam" id="PF00725"/>
    </source>
</evidence>